<dbReference type="Proteomes" id="UP001338582">
    <property type="component" value="Chromosome 5"/>
</dbReference>
<gene>
    <name evidence="1" type="ORF">PUMCH_003940</name>
</gene>
<dbReference type="AlphaFoldDB" id="A0AAX4HD78"/>
<reference evidence="1 2" key="1">
    <citation type="submission" date="2023-10" db="EMBL/GenBank/DDBJ databases">
        <title>Draft Genome Sequence of Candida saopaulonensis from a very Premature Infant with Sepsis.</title>
        <authorList>
            <person name="Ning Y."/>
            <person name="Dai R."/>
            <person name="Xiao M."/>
            <person name="Xu Y."/>
            <person name="Yan Q."/>
            <person name="Zhang L."/>
        </authorList>
    </citation>
    <scope>NUCLEOTIDE SEQUENCE [LARGE SCALE GENOMIC DNA]</scope>
    <source>
        <strain evidence="1 2">19XY460</strain>
    </source>
</reference>
<dbReference type="GeneID" id="88175003"/>
<proteinExistence type="predicted"/>
<organism evidence="1 2">
    <name type="scientific">Australozyma saopauloensis</name>
    <dbReference type="NCBI Taxonomy" id="291208"/>
    <lineage>
        <taxon>Eukaryota</taxon>
        <taxon>Fungi</taxon>
        <taxon>Dikarya</taxon>
        <taxon>Ascomycota</taxon>
        <taxon>Saccharomycotina</taxon>
        <taxon>Pichiomycetes</taxon>
        <taxon>Metschnikowiaceae</taxon>
        <taxon>Australozyma</taxon>
    </lineage>
</organism>
<keyword evidence="2" id="KW-1185">Reference proteome</keyword>
<dbReference type="RefSeq" id="XP_062878963.1">
    <property type="nucleotide sequence ID" value="XM_063022893.1"/>
</dbReference>
<dbReference type="KEGG" id="asau:88175003"/>
<evidence type="ECO:0000313" key="1">
    <source>
        <dbReference type="EMBL" id="WPK26582.1"/>
    </source>
</evidence>
<evidence type="ECO:0000313" key="2">
    <source>
        <dbReference type="Proteomes" id="UP001338582"/>
    </source>
</evidence>
<evidence type="ECO:0008006" key="3">
    <source>
        <dbReference type="Google" id="ProtNLM"/>
    </source>
</evidence>
<sequence length="287" mass="31857">MLFDKNASILAILSSTGPGLFHPESSTVAILNYIKNICKEGFVDSDTARKLQASAELISKIESDAPSSVLGINTEKSFLLAHAFPQLFTDALCLVTDGGIVLEYWGENLEEQAVDDYMTARDGSFPVFVRVKLDQKGKKPISDPSKHLSRLLRPLGYKCELGEVSKLEEGNSNNLSRPLSRSLLPSGLYTTTDPYYWYCSCEEFHSAIVDSVCWDHSASTLAGEYELSSNLVVKFLENLPCLFDEMLPMCKHLLAVLLAALNWRDVRHHVERFSVESSGNSLDKTLP</sequence>
<protein>
    <recommendedName>
        <fullName evidence="3">SWIM-type domain-containing protein</fullName>
    </recommendedName>
</protein>
<dbReference type="EMBL" id="CP138898">
    <property type="protein sequence ID" value="WPK26582.1"/>
    <property type="molecule type" value="Genomic_DNA"/>
</dbReference>
<name>A0AAX4HD78_9ASCO</name>
<accession>A0AAX4HD78</accession>